<dbReference type="EMBL" id="CP017267">
    <property type="protein sequence ID" value="APB31384.1"/>
    <property type="molecule type" value="Genomic_DNA"/>
</dbReference>
<keyword evidence="2 4" id="KW-0547">Nucleotide-binding</keyword>
<reference evidence="6 7" key="1">
    <citation type="submission" date="2016-09" db="EMBL/GenBank/DDBJ databases">
        <title>Vagococcus teuberi sp. nov., isolated from the Malian artisanal sour milk fene.</title>
        <authorList>
            <person name="Wullschleger S."/>
            <person name="Seifert C."/>
            <person name="Baumgartner S."/>
            <person name="Lacroix C."/>
            <person name="Bonfoh B."/>
            <person name="Stevens M.J."/>
            <person name="Meile L."/>
        </authorList>
    </citation>
    <scope>NUCLEOTIDE SEQUENCE [LARGE SCALE GENOMIC DNA]</scope>
    <source>
        <strain evidence="6 7">DSM 21459</strain>
    </source>
</reference>
<comment type="cofactor">
    <cofactor evidence="5">
        <name>Mg(2+)</name>
        <dbReference type="ChEBI" id="CHEBI:18420"/>
    </cofactor>
</comment>
<dbReference type="InterPro" id="IPR024185">
    <property type="entry name" value="FTHF_cligase-like_sf"/>
</dbReference>
<dbReference type="EC" id="6.3.3.2" evidence="5"/>
<dbReference type="InterPro" id="IPR002698">
    <property type="entry name" value="FTHF_cligase"/>
</dbReference>
<dbReference type="Pfam" id="PF01812">
    <property type="entry name" value="5-FTHF_cyc-lig"/>
    <property type="match status" value="1"/>
</dbReference>
<dbReference type="GO" id="GO:0035999">
    <property type="term" value="P:tetrahydrofolate interconversion"/>
    <property type="evidence" value="ECO:0007669"/>
    <property type="project" value="TreeGrafter"/>
</dbReference>
<dbReference type="GO" id="GO:0009396">
    <property type="term" value="P:folic acid-containing compound biosynthetic process"/>
    <property type="evidence" value="ECO:0007669"/>
    <property type="project" value="TreeGrafter"/>
</dbReference>
<keyword evidence="3 4" id="KW-0067">ATP-binding</keyword>
<dbReference type="Gene3D" id="3.40.50.10420">
    <property type="entry name" value="NagB/RpiA/CoA transferase-like"/>
    <property type="match status" value="1"/>
</dbReference>
<dbReference type="OrthoDB" id="9801938at2"/>
<keyword evidence="5" id="KW-0460">Magnesium</keyword>
<dbReference type="STRING" id="519472.BHY08_05805"/>
<proteinExistence type="inferred from homology"/>
<evidence type="ECO:0000313" key="7">
    <source>
        <dbReference type="Proteomes" id="UP000191200"/>
    </source>
</evidence>
<dbReference type="GO" id="GO:0046872">
    <property type="term" value="F:metal ion binding"/>
    <property type="evidence" value="ECO:0007669"/>
    <property type="project" value="UniProtKB-KW"/>
</dbReference>
<dbReference type="PANTHER" id="PTHR23407:SF1">
    <property type="entry name" value="5-FORMYLTETRAHYDROFOLATE CYCLO-LIGASE"/>
    <property type="match status" value="1"/>
</dbReference>
<evidence type="ECO:0000256" key="5">
    <source>
        <dbReference type="RuleBase" id="RU361279"/>
    </source>
</evidence>
<sequence>MMKKTIRQEIISRLNHLATQENKKNNIEDEMLSRLFETSQWQQATVIATTYPMTHEFDTKKLMKRAFNEGKTIVIPKTQKLGLMDFYLYDDSVELELTRFGVYEPIDSQLYDKTDIDLMIVPGVGFTTEGKRIGYGGGFYDRYLTDFKGHTISLVFQEQLLEELETEPHDKIVDTLICARKGELNERI</sequence>
<dbReference type="SUPFAM" id="SSF100950">
    <property type="entry name" value="NagB/RpiA/CoA transferase-like"/>
    <property type="match status" value="1"/>
</dbReference>
<dbReference type="Proteomes" id="UP000191200">
    <property type="component" value="Chromosome"/>
</dbReference>
<protein>
    <recommendedName>
        <fullName evidence="5">5-formyltetrahydrofolate cyclo-ligase</fullName>
        <ecNumber evidence="5">6.3.3.2</ecNumber>
    </recommendedName>
</protein>
<comment type="similarity">
    <text evidence="1 5">Belongs to the 5-formyltetrahydrofolate cyclo-ligase family.</text>
</comment>
<dbReference type="GO" id="GO:0005524">
    <property type="term" value="F:ATP binding"/>
    <property type="evidence" value="ECO:0007669"/>
    <property type="project" value="UniProtKB-KW"/>
</dbReference>
<dbReference type="InterPro" id="IPR037171">
    <property type="entry name" value="NagB/RpiA_transferase-like"/>
</dbReference>
<evidence type="ECO:0000256" key="1">
    <source>
        <dbReference type="ARBA" id="ARBA00010638"/>
    </source>
</evidence>
<dbReference type="NCBIfam" id="TIGR02727">
    <property type="entry name" value="MTHFS_bact"/>
    <property type="match status" value="1"/>
</dbReference>
<evidence type="ECO:0000256" key="4">
    <source>
        <dbReference type="PIRSR" id="PIRSR006806-1"/>
    </source>
</evidence>
<dbReference type="KEGG" id="vte:BHY08_05805"/>
<gene>
    <name evidence="6" type="ORF">BHY08_05805</name>
</gene>
<keyword evidence="6" id="KW-0436">Ligase</keyword>
<dbReference type="AlphaFoldDB" id="A0A1J0A620"/>
<feature type="binding site" evidence="4">
    <location>
        <begin position="3"/>
        <end position="7"/>
    </location>
    <ligand>
        <name>ATP</name>
        <dbReference type="ChEBI" id="CHEBI:30616"/>
    </ligand>
</feature>
<feature type="binding site" evidence="4">
    <location>
        <begin position="132"/>
        <end position="140"/>
    </location>
    <ligand>
        <name>ATP</name>
        <dbReference type="ChEBI" id="CHEBI:30616"/>
    </ligand>
</feature>
<keyword evidence="5" id="KW-0479">Metal-binding</keyword>
<dbReference type="PIRSF" id="PIRSF006806">
    <property type="entry name" value="FTHF_cligase"/>
    <property type="match status" value="1"/>
</dbReference>
<evidence type="ECO:0000313" key="6">
    <source>
        <dbReference type="EMBL" id="APB31384.1"/>
    </source>
</evidence>
<accession>A0A1J0A620</accession>
<dbReference type="GO" id="GO:0030272">
    <property type="term" value="F:5-formyltetrahydrofolate cyclo-ligase activity"/>
    <property type="evidence" value="ECO:0007669"/>
    <property type="project" value="UniProtKB-EC"/>
</dbReference>
<feature type="binding site" evidence="4">
    <location>
        <position position="56"/>
    </location>
    <ligand>
        <name>substrate</name>
    </ligand>
</feature>
<comment type="catalytic activity">
    <reaction evidence="5">
        <text>(6S)-5-formyl-5,6,7,8-tetrahydrofolate + ATP = (6R)-5,10-methenyltetrahydrofolate + ADP + phosphate</text>
        <dbReference type="Rhea" id="RHEA:10488"/>
        <dbReference type="ChEBI" id="CHEBI:30616"/>
        <dbReference type="ChEBI" id="CHEBI:43474"/>
        <dbReference type="ChEBI" id="CHEBI:57455"/>
        <dbReference type="ChEBI" id="CHEBI:57457"/>
        <dbReference type="ChEBI" id="CHEBI:456216"/>
        <dbReference type="EC" id="6.3.3.2"/>
    </reaction>
</comment>
<dbReference type="PANTHER" id="PTHR23407">
    <property type="entry name" value="ATPASE INHIBITOR/5-FORMYLTETRAHYDROFOLATE CYCLO-LIGASE"/>
    <property type="match status" value="1"/>
</dbReference>
<name>A0A1J0A620_9ENTE</name>
<evidence type="ECO:0000256" key="3">
    <source>
        <dbReference type="ARBA" id="ARBA00022840"/>
    </source>
</evidence>
<keyword evidence="7" id="KW-1185">Reference proteome</keyword>
<evidence type="ECO:0000256" key="2">
    <source>
        <dbReference type="ARBA" id="ARBA00022741"/>
    </source>
</evidence>
<organism evidence="6 7">
    <name type="scientific">Vagococcus teuberi</name>
    <dbReference type="NCBI Taxonomy" id="519472"/>
    <lineage>
        <taxon>Bacteria</taxon>
        <taxon>Bacillati</taxon>
        <taxon>Bacillota</taxon>
        <taxon>Bacilli</taxon>
        <taxon>Lactobacillales</taxon>
        <taxon>Enterococcaceae</taxon>
        <taxon>Vagococcus</taxon>
    </lineage>
</organism>